<protein>
    <recommendedName>
        <fullName evidence="5">DUF3558 domain-containing protein</fullName>
    </recommendedName>
</protein>
<dbReference type="Proteomes" id="UP001596380">
    <property type="component" value="Unassembled WGS sequence"/>
</dbReference>
<feature type="compositionally biased region" description="Basic and acidic residues" evidence="1">
    <location>
        <begin position="153"/>
        <end position="166"/>
    </location>
</feature>
<accession>A0ABW2CG05</accession>
<sequence>MTEDPRNPRPMFLPPEAEPQAVPEEPPVLAPEGTRAFGRLLVAGVACAVLVLLAVFRVWDAPSSEGDVKHSSAKPMIRTLPAPCEVVGRATIERVVPAATELPVVHRAGGDPSASCQWEASSPATDRRLRVTMTAYRDGRISSGADSATGEVDETHARMEEERTQEPLKPPRFSPRRTTAVAWLSGVGHAAVESYSVIGTASGYNSGQADIGMSVGNTFVAISYGGSDDDQGRDVPLADGPAREAARSIAREIANSLIACGYCAN</sequence>
<proteinExistence type="predicted"/>
<evidence type="ECO:0008006" key="5">
    <source>
        <dbReference type="Google" id="ProtNLM"/>
    </source>
</evidence>
<organism evidence="3 4">
    <name type="scientific">Actinomadura yumaensis</name>
    <dbReference type="NCBI Taxonomy" id="111807"/>
    <lineage>
        <taxon>Bacteria</taxon>
        <taxon>Bacillati</taxon>
        <taxon>Actinomycetota</taxon>
        <taxon>Actinomycetes</taxon>
        <taxon>Streptosporangiales</taxon>
        <taxon>Thermomonosporaceae</taxon>
        <taxon>Actinomadura</taxon>
    </lineage>
</organism>
<dbReference type="RefSeq" id="WP_160820573.1">
    <property type="nucleotide sequence ID" value="NZ_JBHSXE010000001.1"/>
</dbReference>
<feature type="transmembrane region" description="Helical" evidence="2">
    <location>
        <begin position="36"/>
        <end position="59"/>
    </location>
</feature>
<reference evidence="4" key="1">
    <citation type="journal article" date="2019" name="Int. J. Syst. Evol. Microbiol.">
        <title>The Global Catalogue of Microorganisms (GCM) 10K type strain sequencing project: providing services to taxonomists for standard genome sequencing and annotation.</title>
        <authorList>
            <consortium name="The Broad Institute Genomics Platform"/>
            <consortium name="The Broad Institute Genome Sequencing Center for Infectious Disease"/>
            <person name="Wu L."/>
            <person name="Ma J."/>
        </authorList>
    </citation>
    <scope>NUCLEOTIDE SEQUENCE [LARGE SCALE GENOMIC DNA]</scope>
    <source>
        <strain evidence="4">JCM 3369</strain>
    </source>
</reference>
<evidence type="ECO:0000256" key="1">
    <source>
        <dbReference type="SAM" id="MobiDB-lite"/>
    </source>
</evidence>
<comment type="caution">
    <text evidence="3">The sequence shown here is derived from an EMBL/GenBank/DDBJ whole genome shotgun (WGS) entry which is preliminary data.</text>
</comment>
<evidence type="ECO:0000256" key="2">
    <source>
        <dbReference type="SAM" id="Phobius"/>
    </source>
</evidence>
<keyword evidence="2" id="KW-1133">Transmembrane helix</keyword>
<keyword evidence="2" id="KW-0472">Membrane</keyword>
<evidence type="ECO:0000313" key="4">
    <source>
        <dbReference type="Proteomes" id="UP001596380"/>
    </source>
</evidence>
<keyword evidence="4" id="KW-1185">Reference proteome</keyword>
<name>A0ABW2CG05_9ACTN</name>
<dbReference type="EMBL" id="JBHSXS010000004">
    <property type="protein sequence ID" value="MFC6880063.1"/>
    <property type="molecule type" value="Genomic_DNA"/>
</dbReference>
<evidence type="ECO:0000313" key="3">
    <source>
        <dbReference type="EMBL" id="MFC6880063.1"/>
    </source>
</evidence>
<gene>
    <name evidence="3" type="ORF">ACFQKB_09835</name>
</gene>
<feature type="region of interest" description="Disordered" evidence="1">
    <location>
        <begin position="140"/>
        <end position="174"/>
    </location>
</feature>
<keyword evidence="2" id="KW-0812">Transmembrane</keyword>
<feature type="region of interest" description="Disordered" evidence="1">
    <location>
        <begin position="1"/>
        <end position="24"/>
    </location>
</feature>